<dbReference type="AlphaFoldDB" id="A0A2X3IL55"/>
<sequence length="110" mass="12061">MSAQHPTAARGIARAIRQLTVGYVRKRHEDRKTRETRRYTRHAALSLNGDWLEQAGFPVGTQVRVSVSPGKLVIENLELAAPGTGSLPASRAPAESPVRRRASRSRPPAE</sequence>
<evidence type="ECO:0000256" key="1">
    <source>
        <dbReference type="SAM" id="MobiDB-lite"/>
    </source>
</evidence>
<name>A0A2X3IL55_KLEPN</name>
<dbReference type="EC" id="3.1.-.-" evidence="3"/>
<dbReference type="GO" id="GO:0005737">
    <property type="term" value="C:cytoplasm"/>
    <property type="evidence" value="ECO:0007669"/>
    <property type="project" value="InterPro"/>
</dbReference>
<gene>
    <name evidence="3" type="primary">symE</name>
    <name evidence="3" type="ORF">NCTC9645_05082</name>
</gene>
<dbReference type="Pfam" id="PF08845">
    <property type="entry name" value="SymE_toxin"/>
    <property type="match status" value="1"/>
</dbReference>
<evidence type="ECO:0000259" key="2">
    <source>
        <dbReference type="Pfam" id="PF08845"/>
    </source>
</evidence>
<dbReference type="GO" id="GO:0016788">
    <property type="term" value="F:hydrolase activity, acting on ester bonds"/>
    <property type="evidence" value="ECO:0007669"/>
    <property type="project" value="InterPro"/>
</dbReference>
<feature type="region of interest" description="Disordered" evidence="1">
    <location>
        <begin position="80"/>
        <end position="110"/>
    </location>
</feature>
<dbReference type="EMBL" id="UASO01000009">
    <property type="protein sequence ID" value="SQC86977.1"/>
    <property type="molecule type" value="Genomic_DNA"/>
</dbReference>
<evidence type="ECO:0000313" key="4">
    <source>
        <dbReference type="Proteomes" id="UP000250675"/>
    </source>
</evidence>
<dbReference type="InterPro" id="IPR014944">
    <property type="entry name" value="Toxin_SymE-like"/>
</dbReference>
<dbReference type="GO" id="GO:0003723">
    <property type="term" value="F:RNA binding"/>
    <property type="evidence" value="ECO:0007669"/>
    <property type="project" value="InterPro"/>
</dbReference>
<organism evidence="3 4">
    <name type="scientific">Klebsiella pneumoniae</name>
    <dbReference type="NCBI Taxonomy" id="573"/>
    <lineage>
        <taxon>Bacteria</taxon>
        <taxon>Pseudomonadati</taxon>
        <taxon>Pseudomonadota</taxon>
        <taxon>Gammaproteobacteria</taxon>
        <taxon>Enterobacterales</taxon>
        <taxon>Enterobacteriaceae</taxon>
        <taxon>Klebsiella/Raoultella group</taxon>
        <taxon>Klebsiella</taxon>
        <taxon>Klebsiella pneumoniae complex</taxon>
    </lineage>
</organism>
<evidence type="ECO:0000313" key="3">
    <source>
        <dbReference type="EMBL" id="SQC86977.1"/>
    </source>
</evidence>
<keyword evidence="3" id="KW-0378">Hydrolase</keyword>
<protein>
    <submittedName>
        <fullName evidence="3">Endoribonuclease SymE</fullName>
        <ecNumber evidence="3">3.1.-.-</ecNumber>
    </submittedName>
</protein>
<dbReference type="GO" id="GO:0016070">
    <property type="term" value="P:RNA metabolic process"/>
    <property type="evidence" value="ECO:0007669"/>
    <property type="project" value="InterPro"/>
</dbReference>
<feature type="domain" description="Toxin SymE-like" evidence="2">
    <location>
        <begin position="17"/>
        <end position="75"/>
    </location>
</feature>
<accession>A0A2X3IL55</accession>
<proteinExistence type="predicted"/>
<reference evidence="3 4" key="1">
    <citation type="submission" date="2018-06" db="EMBL/GenBank/DDBJ databases">
        <authorList>
            <consortium name="Pathogen Informatics"/>
            <person name="Doyle S."/>
        </authorList>
    </citation>
    <scope>NUCLEOTIDE SEQUENCE [LARGE SCALE GENOMIC DNA]</scope>
    <source>
        <strain evidence="3 4">NCTC9645</strain>
    </source>
</reference>
<dbReference type="Proteomes" id="UP000250675">
    <property type="component" value="Unassembled WGS sequence"/>
</dbReference>